<name>A0ACC0JSQ7_CHOFU</name>
<protein>
    <submittedName>
        <fullName evidence="1">Uncharacterized protein</fullName>
    </submittedName>
</protein>
<evidence type="ECO:0000313" key="1">
    <source>
        <dbReference type="EMBL" id="KAI8427211.1"/>
    </source>
</evidence>
<dbReference type="Proteomes" id="UP001064048">
    <property type="component" value="Chromosome 26"/>
</dbReference>
<evidence type="ECO:0000313" key="2">
    <source>
        <dbReference type="Proteomes" id="UP001064048"/>
    </source>
</evidence>
<gene>
    <name evidence="1" type="ORF">MSG28_014809</name>
</gene>
<accession>A0ACC0JSQ7</accession>
<comment type="caution">
    <text evidence="1">The sequence shown here is derived from an EMBL/GenBank/DDBJ whole genome shotgun (WGS) entry which is preliminary data.</text>
</comment>
<dbReference type="EMBL" id="CM046126">
    <property type="protein sequence ID" value="KAI8427211.1"/>
    <property type="molecule type" value="Genomic_DNA"/>
</dbReference>
<organism evidence="1 2">
    <name type="scientific">Choristoneura fumiferana</name>
    <name type="common">Spruce budworm moth</name>
    <name type="synonym">Archips fumiferana</name>
    <dbReference type="NCBI Taxonomy" id="7141"/>
    <lineage>
        <taxon>Eukaryota</taxon>
        <taxon>Metazoa</taxon>
        <taxon>Ecdysozoa</taxon>
        <taxon>Arthropoda</taxon>
        <taxon>Hexapoda</taxon>
        <taxon>Insecta</taxon>
        <taxon>Pterygota</taxon>
        <taxon>Neoptera</taxon>
        <taxon>Endopterygota</taxon>
        <taxon>Lepidoptera</taxon>
        <taxon>Glossata</taxon>
        <taxon>Ditrysia</taxon>
        <taxon>Tortricoidea</taxon>
        <taxon>Tortricidae</taxon>
        <taxon>Tortricinae</taxon>
        <taxon>Choristoneura</taxon>
    </lineage>
</organism>
<proteinExistence type="predicted"/>
<sequence>MDIQQCRLCLSKDNLSPIFKDSNQCAEYSRILKLTTGLKITIHDGLPQCVCAVCTKLVNLALSPRNRSQTTAKKLKQESHKTIDTTPNFSDNEISECEECPVIKIEDNKKTDLKLEHENFYFKLNQEELNLECEIDIKKKTKSRRKLKKEITNEVEHNLPVSENVSTKEIVNTFIGSDDNISTEIADSNCGKQPEMSKKAKRAMYMELVEGDFDPKGPVKCKVCKKTVSKWPCFVSHAKLHLGFKFVCEYCGKSFISSTQLNRHCRSWHGMPRQLQCRQCSYLALDAPQLLLHVRPRHTASVPFVCSACAARTLTEVPVQHLESHRTTRDVQLHVRREHTGERPFVCSACAARYRSRRCLLQHLESHRTTRDVQCPDCGTLVKSRRHLARHRYSAHRRAPR</sequence>
<keyword evidence="2" id="KW-1185">Reference proteome</keyword>
<reference evidence="1 2" key="1">
    <citation type="journal article" date="2022" name="Genome Biol. Evol.">
        <title>The Spruce Budworm Genome: Reconstructing the Evolutionary History of Antifreeze Proteins.</title>
        <authorList>
            <person name="Beliveau C."/>
            <person name="Gagne P."/>
            <person name="Picq S."/>
            <person name="Vernygora O."/>
            <person name="Keeling C.I."/>
            <person name="Pinkney K."/>
            <person name="Doucet D."/>
            <person name="Wen F."/>
            <person name="Johnston J.S."/>
            <person name="Maaroufi H."/>
            <person name="Boyle B."/>
            <person name="Laroche J."/>
            <person name="Dewar K."/>
            <person name="Juretic N."/>
            <person name="Blackburn G."/>
            <person name="Nisole A."/>
            <person name="Brunet B."/>
            <person name="Brandao M."/>
            <person name="Lumley L."/>
            <person name="Duan J."/>
            <person name="Quan G."/>
            <person name="Lucarotti C.J."/>
            <person name="Roe A.D."/>
            <person name="Sperling F.A.H."/>
            <person name="Levesque R.C."/>
            <person name="Cusson M."/>
        </authorList>
    </citation>
    <scope>NUCLEOTIDE SEQUENCE [LARGE SCALE GENOMIC DNA]</scope>
    <source>
        <strain evidence="1">Glfc:IPQL:Cfum</strain>
    </source>
</reference>